<feature type="transmembrane region" description="Helical" evidence="8">
    <location>
        <begin position="214"/>
        <end position="238"/>
    </location>
</feature>
<reference evidence="9 10" key="1">
    <citation type="submission" date="2014-12" db="EMBL/GenBank/DDBJ databases">
        <title>Comparative genomics of the lactic acid bacteria isolated from the honey bee gut.</title>
        <authorList>
            <person name="Ellegaard K.M."/>
            <person name="Tamarit D."/>
            <person name="Javelind E."/>
            <person name="Olofsson T."/>
            <person name="Andersson S.G."/>
            <person name="Vasquez A."/>
        </authorList>
    </citation>
    <scope>NUCLEOTIDE SEQUENCE [LARGE SCALE GENOMIC DNA]</scope>
    <source>
        <strain evidence="9 10">Biut2</strain>
    </source>
</reference>
<dbReference type="InterPro" id="IPR050363">
    <property type="entry name" value="MIP/Aquaporin"/>
</dbReference>
<proteinExistence type="inferred from homology"/>
<gene>
    <name evidence="9" type="ORF">JF76_10760</name>
</gene>
<dbReference type="PANTHER" id="PTHR43829:SF9">
    <property type="entry name" value="AQUAPORIN-9"/>
    <property type="match status" value="1"/>
</dbReference>
<dbReference type="PATRIC" id="fig|1218493.3.peg.1127"/>
<comment type="similarity">
    <text evidence="2 7">Belongs to the MIP/aquaporin (TC 1.A.8) family.</text>
</comment>
<comment type="subcellular location">
    <subcellularLocation>
        <location evidence="1">Membrane</location>
        <topology evidence="1">Multi-pass membrane protein</topology>
    </subcellularLocation>
</comment>
<dbReference type="PRINTS" id="PR00783">
    <property type="entry name" value="MINTRINSICP"/>
</dbReference>
<dbReference type="InterPro" id="IPR022357">
    <property type="entry name" value="MIP_CS"/>
</dbReference>
<dbReference type="InterPro" id="IPR023271">
    <property type="entry name" value="Aquaporin-like"/>
</dbReference>
<feature type="transmembrane region" description="Helical" evidence="8">
    <location>
        <begin position="135"/>
        <end position="156"/>
    </location>
</feature>
<dbReference type="PANTHER" id="PTHR43829">
    <property type="entry name" value="AQUAPORIN OR AQUAGLYCEROPORIN RELATED"/>
    <property type="match status" value="1"/>
</dbReference>
<dbReference type="AlphaFoldDB" id="A0A0F4LB05"/>
<dbReference type="GO" id="GO:0015254">
    <property type="term" value="F:glycerol channel activity"/>
    <property type="evidence" value="ECO:0007669"/>
    <property type="project" value="TreeGrafter"/>
</dbReference>
<keyword evidence="3 7" id="KW-0813">Transport</keyword>
<dbReference type="PROSITE" id="PS00221">
    <property type="entry name" value="MIP"/>
    <property type="match status" value="1"/>
</dbReference>
<dbReference type="SUPFAM" id="SSF81338">
    <property type="entry name" value="Aquaporin-like"/>
    <property type="match status" value="1"/>
</dbReference>
<evidence type="ECO:0000256" key="8">
    <source>
        <dbReference type="SAM" id="Phobius"/>
    </source>
</evidence>
<dbReference type="Gene3D" id="1.20.1080.10">
    <property type="entry name" value="Glycerol uptake facilitator protein"/>
    <property type="match status" value="1"/>
</dbReference>
<sequence>MNNSLTMQLVGEFIGTIILVLLGDGVCAGVNLNKSKAKGSGWIVISFGWGFAVTFGVFCVSWLCPGHFNPAVSLGMAIANKLPWSSVLPYMLAQIAGGFIGGILVWLTYFPHWEETTDQEGILGSFATTPAIRNYTWNFFTEMIATFVLVFGLLGLTNAKLAPGLNPLLAGFLITAICLSLGGPTGIAINPARDLGPRLAHQFMPIANKGGSDWAYSWVPIFGPLLGGGIAAFLFNVIA</sequence>
<evidence type="ECO:0000256" key="1">
    <source>
        <dbReference type="ARBA" id="ARBA00004141"/>
    </source>
</evidence>
<evidence type="ECO:0000256" key="3">
    <source>
        <dbReference type="ARBA" id="ARBA00022448"/>
    </source>
</evidence>
<dbReference type="InterPro" id="IPR000425">
    <property type="entry name" value="MIP"/>
</dbReference>
<comment type="caution">
    <text evidence="9">The sequence shown here is derived from an EMBL/GenBank/DDBJ whole genome shotgun (WGS) entry which is preliminary data.</text>
</comment>
<evidence type="ECO:0000256" key="6">
    <source>
        <dbReference type="ARBA" id="ARBA00023136"/>
    </source>
</evidence>
<feature type="transmembrane region" description="Helical" evidence="8">
    <location>
        <begin position="168"/>
        <end position="189"/>
    </location>
</feature>
<keyword evidence="4 7" id="KW-0812">Transmembrane</keyword>
<protein>
    <submittedName>
        <fullName evidence="9">Glycerol uptake facilitator related permease (Major Intrinsic Protein Family)</fullName>
    </submittedName>
</protein>
<feature type="transmembrane region" description="Helical" evidence="8">
    <location>
        <begin position="43"/>
        <end position="66"/>
    </location>
</feature>
<evidence type="ECO:0000313" key="10">
    <source>
        <dbReference type="Proteomes" id="UP000033533"/>
    </source>
</evidence>
<organism evidence="9 10">
    <name type="scientific">Lactobacillus kullabergensis</name>
    <dbReference type="NCBI Taxonomy" id="1218493"/>
    <lineage>
        <taxon>Bacteria</taxon>
        <taxon>Bacillati</taxon>
        <taxon>Bacillota</taxon>
        <taxon>Bacilli</taxon>
        <taxon>Lactobacillales</taxon>
        <taxon>Lactobacillaceae</taxon>
        <taxon>Lactobacillus</taxon>
    </lineage>
</organism>
<evidence type="ECO:0000313" key="9">
    <source>
        <dbReference type="EMBL" id="KJY55439.1"/>
    </source>
</evidence>
<dbReference type="EMBL" id="JXBY01000019">
    <property type="protein sequence ID" value="KJY55439.1"/>
    <property type="molecule type" value="Genomic_DNA"/>
</dbReference>
<dbReference type="Pfam" id="PF00230">
    <property type="entry name" value="MIP"/>
    <property type="match status" value="1"/>
</dbReference>
<dbReference type="RefSeq" id="WP_045928162.1">
    <property type="nucleotide sequence ID" value="NZ_JBHSZS010000025.1"/>
</dbReference>
<evidence type="ECO:0000256" key="5">
    <source>
        <dbReference type="ARBA" id="ARBA00022989"/>
    </source>
</evidence>
<keyword evidence="6 8" id="KW-0472">Membrane</keyword>
<dbReference type="STRING" id="1218493.JF76_10760"/>
<dbReference type="Proteomes" id="UP000033533">
    <property type="component" value="Unassembled WGS sequence"/>
</dbReference>
<evidence type="ECO:0000256" key="2">
    <source>
        <dbReference type="ARBA" id="ARBA00006175"/>
    </source>
</evidence>
<evidence type="ECO:0000256" key="4">
    <source>
        <dbReference type="ARBA" id="ARBA00022692"/>
    </source>
</evidence>
<evidence type="ECO:0000256" key="7">
    <source>
        <dbReference type="RuleBase" id="RU000477"/>
    </source>
</evidence>
<name>A0A0F4LB05_9LACO</name>
<accession>A0A0F4LB05</accession>
<feature type="transmembrane region" description="Helical" evidence="8">
    <location>
        <begin position="87"/>
        <end position="109"/>
    </location>
</feature>
<keyword evidence="5 8" id="KW-1133">Transmembrane helix</keyword>
<dbReference type="NCBIfam" id="TIGR00861">
    <property type="entry name" value="MIP"/>
    <property type="match status" value="1"/>
</dbReference>
<dbReference type="GO" id="GO:0005886">
    <property type="term" value="C:plasma membrane"/>
    <property type="evidence" value="ECO:0007669"/>
    <property type="project" value="TreeGrafter"/>
</dbReference>
<dbReference type="OrthoDB" id="9807293at2"/>
<dbReference type="HOGENOM" id="CLU_020019_9_2_9"/>
<feature type="transmembrane region" description="Helical" evidence="8">
    <location>
        <begin position="12"/>
        <end position="31"/>
    </location>
</feature>